<evidence type="ECO:0000256" key="11">
    <source>
        <dbReference type="RuleBase" id="RU003357"/>
    </source>
</evidence>
<keyword evidence="7 11" id="KW-0798">TonB box</keyword>
<dbReference type="NCBIfam" id="TIGR04057">
    <property type="entry name" value="SusC_RagA_signa"/>
    <property type="match status" value="1"/>
</dbReference>
<feature type="domain" description="Secretin/TonB short N-terminal" evidence="12">
    <location>
        <begin position="71"/>
        <end position="122"/>
    </location>
</feature>
<keyword evidence="3 10" id="KW-1134">Transmembrane beta strand</keyword>
<accession>A0A1I3PTD3</accession>
<gene>
    <name evidence="13" type="ORF">SAMN05444682_108152</name>
</gene>
<dbReference type="Gene3D" id="2.170.130.10">
    <property type="entry name" value="TonB-dependent receptor, plug domain"/>
    <property type="match status" value="1"/>
</dbReference>
<comment type="similarity">
    <text evidence="10 11">Belongs to the TonB-dependent receptor family.</text>
</comment>
<name>A0A1I3PTD3_9SPHI</name>
<dbReference type="PROSITE" id="PS52016">
    <property type="entry name" value="TONB_DEPENDENT_REC_3"/>
    <property type="match status" value="1"/>
</dbReference>
<evidence type="ECO:0000313" key="13">
    <source>
        <dbReference type="EMBL" id="SFJ24675.1"/>
    </source>
</evidence>
<evidence type="ECO:0000256" key="6">
    <source>
        <dbReference type="ARBA" id="ARBA00023004"/>
    </source>
</evidence>
<keyword evidence="2 10" id="KW-0813">Transport</keyword>
<evidence type="ECO:0000256" key="7">
    <source>
        <dbReference type="ARBA" id="ARBA00023077"/>
    </source>
</evidence>
<dbReference type="InterPro" id="IPR000531">
    <property type="entry name" value="Beta-barrel_TonB"/>
</dbReference>
<dbReference type="InterPro" id="IPR011662">
    <property type="entry name" value="Secretin/TonB_short_N"/>
</dbReference>
<dbReference type="InterPro" id="IPR012910">
    <property type="entry name" value="Plug_dom"/>
</dbReference>
<dbReference type="Pfam" id="PF00593">
    <property type="entry name" value="TonB_dep_Rec_b-barrel"/>
    <property type="match status" value="1"/>
</dbReference>
<keyword evidence="14" id="KW-1185">Reference proteome</keyword>
<protein>
    <submittedName>
        <fullName evidence="13">TonB-linked outer membrane protein, SusC/RagA family</fullName>
    </submittedName>
</protein>
<dbReference type="SUPFAM" id="SSF56935">
    <property type="entry name" value="Porins"/>
    <property type="match status" value="1"/>
</dbReference>
<evidence type="ECO:0000256" key="8">
    <source>
        <dbReference type="ARBA" id="ARBA00023136"/>
    </source>
</evidence>
<keyword evidence="6" id="KW-0408">Iron</keyword>
<sequence>MINYDFSPMGRKKVPICGTGQLFRIMKLTSLLLVVLCMHLSGATRSQTVSLDARNQPLSNVLRTIKKQTNLAVVYNDRFVNPDRKVSIHVEKKSLTDALESLLKPLALTYYITENTIVISALSGKNNRESADSDRLSEMLQRTITGRVTDEEGNPLAGVTVTVKGTFSAVTTDADGDYRLSIEGNQTALVFTAIGYEAVESPIGSQSVVNAVLKISVSGIDEVVVVGYGTQKRSNLTGSVSNVSVPQMEKRSVAQTSLALQGLVPGISVTQRSGKPGGDAGIISVRGKTTLGNNDVLVLIDGVEANINSIDPKSIESISVLKDAASAAIYGNRAANGVILITTKRAEDGKAYISFNSYVSKGVPTNVPEYVGAIDFMKYISIAKRAVGMTPEYSEEFIKEYEEGIARNDPNYPDVDWFDATATNNGLLQNHFVTVSLGTERLKSLTQAGYLSQNGITENTNFKRYTLRSNNDYRVSSKFSLRSDIALVYSDAKEPSKLGTGYNFVGRIPANQAAYLADGRYGPGWQGVNPVAYYKDGGTITNTAPSGIMNFTATFKPVEDLELQGQYALNYWEGHNTNWDKRVQLYLNDGTPDPQTMAKSMLTETTNRSLRSMLVGRATYSKSFQDKHNFKLMAGYQQETFWNKWHSGYREVFNFPDYPVLGAGGQENQRSNGSASDYALQAVFGRLNYDYQGKYLFEANLRYDGSSRFAPGYRWGLFPSVSAGWRVSEEAFWDNLRDVANNLKIRGSWGQLGNQNTLNGYYPAQSTVNINTNYIFDKNITSGAALTTMANSIISWETTTMSNIGLEFGLFRKLEFTADYYHRVTDDILLNLGIPLIIGQSAPAQNAGKLENRGWELGTTYNDRFGDFNFSAMFNISDVKNKILDLKGINETGLTVNREGYPMYSLYGYEAEGYIVPEDYDADGNYNGATQIGNFGPGDIKYKDQLTIDTDGDGVFDAADGVINTSDRIIMGNTIPRYTFGLNLFAEYKGFDLNLLFQGVGKADGYVWGHSIGSFYEGGSMPEIGKDYWTPENRDAQFPRLAFNNSNNQQNSSFWVKDASYVRLKNLQVGYTIPQTLTSRIGISNLRVYVSTDNVFTATKFWKYFDVEAPVLSGYSNFYPLMRTTTIGLDVRF</sequence>
<dbReference type="InterPro" id="IPR036942">
    <property type="entry name" value="Beta-barrel_TonB_sf"/>
</dbReference>
<dbReference type="InterPro" id="IPR039426">
    <property type="entry name" value="TonB-dep_rcpt-like"/>
</dbReference>
<keyword evidence="5 10" id="KW-0812">Transmembrane</keyword>
<keyword evidence="9 10" id="KW-0998">Cell outer membrane</keyword>
<evidence type="ECO:0000256" key="4">
    <source>
        <dbReference type="ARBA" id="ARBA00022496"/>
    </source>
</evidence>
<evidence type="ECO:0000256" key="10">
    <source>
        <dbReference type="PROSITE-ProRule" id="PRU01360"/>
    </source>
</evidence>
<dbReference type="STRING" id="1477437.SAMN05444682_108152"/>
<evidence type="ECO:0000256" key="1">
    <source>
        <dbReference type="ARBA" id="ARBA00004571"/>
    </source>
</evidence>
<dbReference type="Gene3D" id="2.40.170.20">
    <property type="entry name" value="TonB-dependent receptor, beta-barrel domain"/>
    <property type="match status" value="1"/>
</dbReference>
<evidence type="ECO:0000256" key="2">
    <source>
        <dbReference type="ARBA" id="ARBA00022448"/>
    </source>
</evidence>
<dbReference type="Pfam" id="PF07660">
    <property type="entry name" value="STN"/>
    <property type="match status" value="1"/>
</dbReference>
<dbReference type="EMBL" id="FOQO01000008">
    <property type="protein sequence ID" value="SFJ24675.1"/>
    <property type="molecule type" value="Genomic_DNA"/>
</dbReference>
<dbReference type="Pfam" id="PF07715">
    <property type="entry name" value="Plug"/>
    <property type="match status" value="1"/>
</dbReference>
<dbReference type="InterPro" id="IPR023997">
    <property type="entry name" value="TonB-dep_OMP_SusC/RagA_CS"/>
</dbReference>
<keyword evidence="8 10" id="KW-0472">Membrane</keyword>
<evidence type="ECO:0000256" key="9">
    <source>
        <dbReference type="ARBA" id="ARBA00023237"/>
    </source>
</evidence>
<evidence type="ECO:0000256" key="3">
    <source>
        <dbReference type="ARBA" id="ARBA00022452"/>
    </source>
</evidence>
<comment type="subcellular location">
    <subcellularLocation>
        <location evidence="1 10">Cell outer membrane</location>
        <topology evidence="1 10">Multi-pass membrane protein</topology>
    </subcellularLocation>
</comment>
<dbReference type="Proteomes" id="UP000198670">
    <property type="component" value="Unassembled WGS sequence"/>
</dbReference>
<evidence type="ECO:0000259" key="12">
    <source>
        <dbReference type="SMART" id="SM00965"/>
    </source>
</evidence>
<dbReference type="InterPro" id="IPR008969">
    <property type="entry name" value="CarboxyPept-like_regulatory"/>
</dbReference>
<dbReference type="InterPro" id="IPR037066">
    <property type="entry name" value="Plug_dom_sf"/>
</dbReference>
<reference evidence="13 14" key="1">
    <citation type="submission" date="2016-10" db="EMBL/GenBank/DDBJ databases">
        <authorList>
            <person name="de Groot N.N."/>
        </authorList>
    </citation>
    <scope>NUCLEOTIDE SEQUENCE [LARGE SCALE GENOMIC DNA]</scope>
    <source>
        <strain evidence="13 14">RK1</strain>
    </source>
</reference>
<dbReference type="InterPro" id="IPR023996">
    <property type="entry name" value="TonB-dep_OMP_SusC/RagA"/>
</dbReference>
<dbReference type="Gene3D" id="3.55.50.30">
    <property type="match status" value="1"/>
</dbReference>
<dbReference type="FunFam" id="2.170.130.10:FF:000003">
    <property type="entry name" value="SusC/RagA family TonB-linked outer membrane protein"/>
    <property type="match status" value="1"/>
</dbReference>
<organism evidence="13 14">
    <name type="scientific">Parapedobacter indicus</name>
    <dbReference type="NCBI Taxonomy" id="1477437"/>
    <lineage>
        <taxon>Bacteria</taxon>
        <taxon>Pseudomonadati</taxon>
        <taxon>Bacteroidota</taxon>
        <taxon>Sphingobacteriia</taxon>
        <taxon>Sphingobacteriales</taxon>
        <taxon>Sphingobacteriaceae</taxon>
        <taxon>Parapedobacter</taxon>
    </lineage>
</organism>
<dbReference type="SMART" id="SM00965">
    <property type="entry name" value="STN"/>
    <property type="match status" value="1"/>
</dbReference>
<dbReference type="Pfam" id="PF13715">
    <property type="entry name" value="CarbopepD_reg_2"/>
    <property type="match status" value="1"/>
</dbReference>
<evidence type="ECO:0000256" key="5">
    <source>
        <dbReference type="ARBA" id="ARBA00022692"/>
    </source>
</evidence>
<dbReference type="GO" id="GO:0009279">
    <property type="term" value="C:cell outer membrane"/>
    <property type="evidence" value="ECO:0007669"/>
    <property type="project" value="UniProtKB-SubCell"/>
</dbReference>
<dbReference type="SUPFAM" id="SSF49464">
    <property type="entry name" value="Carboxypeptidase regulatory domain-like"/>
    <property type="match status" value="1"/>
</dbReference>
<proteinExistence type="inferred from homology"/>
<evidence type="ECO:0000313" key="14">
    <source>
        <dbReference type="Proteomes" id="UP000198670"/>
    </source>
</evidence>
<dbReference type="NCBIfam" id="TIGR04056">
    <property type="entry name" value="OMP_RagA_SusC"/>
    <property type="match status" value="1"/>
</dbReference>
<dbReference type="AlphaFoldDB" id="A0A1I3PTD3"/>
<dbReference type="Gene3D" id="2.60.40.1120">
    <property type="entry name" value="Carboxypeptidase-like, regulatory domain"/>
    <property type="match status" value="1"/>
</dbReference>
<dbReference type="OrthoDB" id="600887at2"/>
<dbReference type="GO" id="GO:0006826">
    <property type="term" value="P:iron ion transport"/>
    <property type="evidence" value="ECO:0007669"/>
    <property type="project" value="UniProtKB-KW"/>
</dbReference>
<keyword evidence="4" id="KW-0410">Iron transport</keyword>
<keyword evidence="4" id="KW-0406">Ion transport</keyword>